<gene>
    <name evidence="2" type="ORF">Pfra01_000124700</name>
</gene>
<dbReference type="InterPro" id="IPR013103">
    <property type="entry name" value="RVT_2"/>
</dbReference>
<dbReference type="Proteomes" id="UP001165121">
    <property type="component" value="Unassembled WGS sequence"/>
</dbReference>
<accession>A0A9W6TQT1</accession>
<keyword evidence="3" id="KW-1185">Reference proteome</keyword>
<evidence type="ECO:0000313" key="2">
    <source>
        <dbReference type="EMBL" id="GMF17505.1"/>
    </source>
</evidence>
<dbReference type="CDD" id="cd09272">
    <property type="entry name" value="RNase_HI_RT_Ty1"/>
    <property type="match status" value="1"/>
</dbReference>
<proteinExistence type="predicted"/>
<evidence type="ECO:0000313" key="3">
    <source>
        <dbReference type="Proteomes" id="UP001165121"/>
    </source>
</evidence>
<dbReference type="PANTHER" id="PTHR11439">
    <property type="entry name" value="GAG-POL-RELATED RETROTRANSPOSON"/>
    <property type="match status" value="1"/>
</dbReference>
<dbReference type="OrthoDB" id="421869at2759"/>
<feature type="domain" description="Reverse transcriptase Ty1/copia-type" evidence="1">
    <location>
        <begin position="17"/>
        <end position="149"/>
    </location>
</feature>
<sequence length="237" mass="27077">MVQLTDLSRGWWSKEPQLHGIDYQEVFAPVARYGSLWLLLALSTVLGLHLHQMDVSTAFLNDILSESIYTKQSLGFRNESGLVCKLQKSLFGLKHPPLIWYEVINAFLKDLGFLRCKKEHILYLKRWEYGLEYNGNSTINVELYTDASFANANEERKSTTGYVSILAGACITWKSVKQDCISVNTVESELVAASEGVREAMWLRLLLDELGYGQVQRILRRMIVVNYAATIKYFIPQ</sequence>
<dbReference type="AlphaFoldDB" id="A0A9W6TQT1"/>
<comment type="caution">
    <text evidence="2">The sequence shown here is derived from an EMBL/GenBank/DDBJ whole genome shotgun (WGS) entry which is preliminary data.</text>
</comment>
<dbReference type="EMBL" id="BSXT01000094">
    <property type="protein sequence ID" value="GMF17505.1"/>
    <property type="molecule type" value="Genomic_DNA"/>
</dbReference>
<dbReference type="Pfam" id="PF07727">
    <property type="entry name" value="RVT_2"/>
    <property type="match status" value="1"/>
</dbReference>
<dbReference type="PANTHER" id="PTHR11439:SF463">
    <property type="entry name" value="REVERSE TRANSCRIPTASE TY1_COPIA-TYPE DOMAIN-CONTAINING PROTEIN"/>
    <property type="match status" value="1"/>
</dbReference>
<name>A0A9W6TQT1_9STRA</name>
<organism evidence="2 3">
    <name type="scientific">Phytophthora fragariaefolia</name>
    <dbReference type="NCBI Taxonomy" id="1490495"/>
    <lineage>
        <taxon>Eukaryota</taxon>
        <taxon>Sar</taxon>
        <taxon>Stramenopiles</taxon>
        <taxon>Oomycota</taxon>
        <taxon>Peronosporomycetes</taxon>
        <taxon>Peronosporales</taxon>
        <taxon>Peronosporaceae</taxon>
        <taxon>Phytophthora</taxon>
    </lineage>
</organism>
<reference evidence="2" key="1">
    <citation type="submission" date="2023-04" db="EMBL/GenBank/DDBJ databases">
        <title>Phytophthora fragariaefolia NBRC 109709.</title>
        <authorList>
            <person name="Ichikawa N."/>
            <person name="Sato H."/>
            <person name="Tonouchi N."/>
        </authorList>
    </citation>
    <scope>NUCLEOTIDE SEQUENCE</scope>
    <source>
        <strain evidence="2">NBRC 109709</strain>
    </source>
</reference>
<protein>
    <submittedName>
        <fullName evidence="2">Unnamed protein product</fullName>
    </submittedName>
</protein>
<evidence type="ECO:0000259" key="1">
    <source>
        <dbReference type="Pfam" id="PF07727"/>
    </source>
</evidence>